<reference evidence="15" key="1">
    <citation type="submission" date="2006-12" db="EMBL/GenBank/DDBJ databases">
        <title>Complete sequence of Halorhodospira halophila SL1.</title>
        <authorList>
            <consortium name="US DOE Joint Genome Institute"/>
            <person name="Copeland A."/>
            <person name="Lucas S."/>
            <person name="Lapidus A."/>
            <person name="Barry K."/>
            <person name="Detter J.C."/>
            <person name="Glavina del Rio T."/>
            <person name="Hammon N."/>
            <person name="Israni S."/>
            <person name="Dalin E."/>
            <person name="Tice H."/>
            <person name="Pitluck S."/>
            <person name="Saunders E."/>
            <person name="Brettin T."/>
            <person name="Bruce D."/>
            <person name="Han C."/>
            <person name="Tapia R."/>
            <person name="Schmutz J."/>
            <person name="Larimer F."/>
            <person name="Land M."/>
            <person name="Hauser L."/>
            <person name="Kyrpides N."/>
            <person name="Mikhailova N."/>
            <person name="Hoff W."/>
            <person name="Richardson P."/>
        </authorList>
    </citation>
    <scope>NUCLEOTIDE SEQUENCE [LARGE SCALE GENOMIC DNA]</scope>
    <source>
        <strain evidence="15">DSM 244 / SL1</strain>
    </source>
</reference>
<dbReference type="InterPro" id="IPR036942">
    <property type="entry name" value="Beta-barrel_TonB_sf"/>
</dbReference>
<keyword evidence="4 8" id="KW-0812">Transmembrane</keyword>
<evidence type="ECO:0000256" key="11">
    <source>
        <dbReference type="SAM" id="SignalP"/>
    </source>
</evidence>
<feature type="chain" id="PRO_5002640249" evidence="11">
    <location>
        <begin position="19"/>
        <end position="682"/>
    </location>
</feature>
<keyword evidence="5 9" id="KW-0798">TonB box</keyword>
<sequence length="682" mass="77113">MLSIMTSAAIAWSTGAFADALPPVTVVSDPPSEPSVRAGDRVTAPGDRKGPRRHGLEAGALERLNADRLEELAGAVPGAHAGREEGGLGTAWTLRGFEVTTPQWNGLTDIDRLFVRDPYTVEQVEVVPGPDAILQGVTSPGGSIRYQGKRPEYTPAHEVGVEAGYPDHRRVVADTTGPVGDHLAYRLTLAGQDGESRPAEQQTERLHALAGLAWRYHADGELRLEHGFQRNRQPYDMGTVWLEDGPVYDTPLHSPDQESDRRYQRTALYWDHALTEGLAVSLRAAHSEVEREEAIVGFYSFGLLPAPEPVAGYAARIDDQYTQDDLRLQLEYEHDTARTRWHWVVGGDMHRQEIDFRRDQLRYWDDDDDWWQQFSVDPRDPDFAGIELSNLALTRQERPEETDRYGAYLANRLEVGARWAFTAGVRHTEYEVRKANEDDPELAIAAEDRALTWQAGLQLDVTRRAQLFAHAGTGIRPNEGIDRHGDFLPSRESAVTELGWRYAPDRRQQLVVAAYHLREENLPQEDEAYSEEDYFRAVGEVEVEGVEARYVLDTGAWRIAPNATLQRSRNYDEDEPAERGNHFEGVPRHLAGLEVDHDLGAYTPLALRLWYCAEYVGGWYLDDANDYRTDGYTLHSLGAIYQWPEGTRLDLRVRNATDERYLAAPRVQGERREVRLGLSRRF</sequence>
<dbReference type="InterPro" id="IPR039426">
    <property type="entry name" value="TonB-dep_rcpt-like"/>
</dbReference>
<evidence type="ECO:0000256" key="8">
    <source>
        <dbReference type="PROSITE-ProRule" id="PRU01360"/>
    </source>
</evidence>
<dbReference type="eggNOG" id="COG4774">
    <property type="taxonomic scope" value="Bacteria"/>
</dbReference>
<evidence type="ECO:0000256" key="5">
    <source>
        <dbReference type="ARBA" id="ARBA00023077"/>
    </source>
</evidence>
<comment type="similarity">
    <text evidence="8 9">Belongs to the TonB-dependent receptor family.</text>
</comment>
<dbReference type="InterPro" id="IPR012910">
    <property type="entry name" value="Plug_dom"/>
</dbReference>
<dbReference type="KEGG" id="hha:Hhal_1883"/>
<dbReference type="Gene3D" id="2.40.170.20">
    <property type="entry name" value="TonB-dependent receptor, beta-barrel domain"/>
    <property type="match status" value="1"/>
</dbReference>
<dbReference type="InterPro" id="IPR000531">
    <property type="entry name" value="Beta-barrel_TonB"/>
</dbReference>
<feature type="region of interest" description="Disordered" evidence="10">
    <location>
        <begin position="28"/>
        <end position="54"/>
    </location>
</feature>
<protein>
    <submittedName>
        <fullName evidence="14">TonB-dependent receptor</fullName>
    </submittedName>
</protein>
<keyword evidence="6 8" id="KW-0472">Membrane</keyword>
<evidence type="ECO:0000259" key="12">
    <source>
        <dbReference type="Pfam" id="PF00593"/>
    </source>
</evidence>
<dbReference type="Proteomes" id="UP000000647">
    <property type="component" value="Chromosome"/>
</dbReference>
<dbReference type="GO" id="GO:0009279">
    <property type="term" value="C:cell outer membrane"/>
    <property type="evidence" value="ECO:0007669"/>
    <property type="project" value="UniProtKB-SubCell"/>
</dbReference>
<evidence type="ECO:0000259" key="13">
    <source>
        <dbReference type="Pfam" id="PF07715"/>
    </source>
</evidence>
<dbReference type="HOGENOM" id="CLU_008287_9_0_6"/>
<evidence type="ECO:0000256" key="6">
    <source>
        <dbReference type="ARBA" id="ARBA00023136"/>
    </source>
</evidence>
<feature type="domain" description="TonB-dependent receptor plug" evidence="13">
    <location>
        <begin position="59"/>
        <end position="142"/>
    </location>
</feature>
<keyword evidence="15" id="KW-1185">Reference proteome</keyword>
<name>A1WY85_HALHL</name>
<evidence type="ECO:0000313" key="15">
    <source>
        <dbReference type="Proteomes" id="UP000000647"/>
    </source>
</evidence>
<feature type="domain" description="TonB-dependent receptor-like beta-barrel" evidence="12">
    <location>
        <begin position="214"/>
        <end position="655"/>
    </location>
</feature>
<dbReference type="Pfam" id="PF07715">
    <property type="entry name" value="Plug"/>
    <property type="match status" value="1"/>
</dbReference>
<keyword evidence="14" id="KW-0675">Receptor</keyword>
<dbReference type="PANTHER" id="PTHR32552:SF82">
    <property type="entry name" value="FCUA PROTEIN"/>
    <property type="match status" value="1"/>
</dbReference>
<keyword evidence="2 8" id="KW-0813">Transport</keyword>
<evidence type="ECO:0000256" key="10">
    <source>
        <dbReference type="SAM" id="MobiDB-lite"/>
    </source>
</evidence>
<dbReference type="STRING" id="349124.Hhal_1883"/>
<keyword evidence="11" id="KW-0732">Signal</keyword>
<feature type="signal peptide" evidence="11">
    <location>
        <begin position="1"/>
        <end position="18"/>
    </location>
</feature>
<comment type="subcellular location">
    <subcellularLocation>
        <location evidence="1 8">Cell outer membrane</location>
        <topology evidence="1 8">Multi-pass membrane protein</topology>
    </subcellularLocation>
</comment>
<evidence type="ECO:0000256" key="4">
    <source>
        <dbReference type="ARBA" id="ARBA00022692"/>
    </source>
</evidence>
<gene>
    <name evidence="14" type="ordered locus">Hhal_1883</name>
</gene>
<evidence type="ECO:0000256" key="1">
    <source>
        <dbReference type="ARBA" id="ARBA00004571"/>
    </source>
</evidence>
<keyword evidence="7 8" id="KW-0998">Cell outer membrane</keyword>
<dbReference type="EMBL" id="CP000544">
    <property type="protein sequence ID" value="ABM62647.1"/>
    <property type="molecule type" value="Genomic_DNA"/>
</dbReference>
<dbReference type="PANTHER" id="PTHR32552">
    <property type="entry name" value="FERRICHROME IRON RECEPTOR-RELATED"/>
    <property type="match status" value="1"/>
</dbReference>
<evidence type="ECO:0000313" key="14">
    <source>
        <dbReference type="EMBL" id="ABM62647.1"/>
    </source>
</evidence>
<dbReference type="InterPro" id="IPR037066">
    <property type="entry name" value="Plug_dom_sf"/>
</dbReference>
<reference evidence="14 15" key="2">
    <citation type="journal article" date="2013" name="Stand. Genomic Sci.">
        <title>Complete genome sequence of Halorhodospira halophila SL1.</title>
        <authorList>
            <person name="Challacombe J.F."/>
            <person name="Majid S."/>
            <person name="Deole R."/>
            <person name="Brettin T.S."/>
            <person name="Bruce D."/>
            <person name="Delano S.F."/>
            <person name="Detter J.C."/>
            <person name="Gleasner C.D."/>
            <person name="Han C.S."/>
            <person name="Misra M."/>
            <person name="Reitenga K.G."/>
            <person name="Mikhailova N."/>
            <person name="Woyke T."/>
            <person name="Pitluck S."/>
            <person name="Nolan M."/>
            <person name="Land M.L."/>
            <person name="Saunders E."/>
            <person name="Tapia R."/>
            <person name="Lapidus A."/>
            <person name="Ivanova N."/>
            <person name="Hoff W.D."/>
        </authorList>
    </citation>
    <scope>NUCLEOTIDE SEQUENCE [LARGE SCALE GENOMIC DNA]</scope>
    <source>
        <strain evidence="15">DSM 244 / SL1</strain>
    </source>
</reference>
<dbReference type="PROSITE" id="PS52016">
    <property type="entry name" value="TONB_DEPENDENT_REC_3"/>
    <property type="match status" value="1"/>
</dbReference>
<evidence type="ECO:0000256" key="7">
    <source>
        <dbReference type="ARBA" id="ARBA00023237"/>
    </source>
</evidence>
<keyword evidence="3 8" id="KW-1134">Transmembrane beta strand</keyword>
<dbReference type="Gene3D" id="2.170.130.10">
    <property type="entry name" value="TonB-dependent receptor, plug domain"/>
    <property type="match status" value="1"/>
</dbReference>
<dbReference type="SUPFAM" id="SSF56935">
    <property type="entry name" value="Porins"/>
    <property type="match status" value="1"/>
</dbReference>
<dbReference type="AlphaFoldDB" id="A1WY85"/>
<proteinExistence type="inferred from homology"/>
<dbReference type="GO" id="GO:0015344">
    <property type="term" value="F:siderophore uptake transmembrane transporter activity"/>
    <property type="evidence" value="ECO:0007669"/>
    <property type="project" value="TreeGrafter"/>
</dbReference>
<evidence type="ECO:0000256" key="3">
    <source>
        <dbReference type="ARBA" id="ARBA00022452"/>
    </source>
</evidence>
<accession>A1WY85</accession>
<evidence type="ECO:0000256" key="2">
    <source>
        <dbReference type="ARBA" id="ARBA00022448"/>
    </source>
</evidence>
<evidence type="ECO:0000256" key="9">
    <source>
        <dbReference type="RuleBase" id="RU003357"/>
    </source>
</evidence>
<dbReference type="Pfam" id="PF00593">
    <property type="entry name" value="TonB_dep_Rec_b-barrel"/>
    <property type="match status" value="1"/>
</dbReference>
<organism evidence="14 15">
    <name type="scientific">Halorhodospira halophila (strain DSM 244 / SL1)</name>
    <name type="common">Ectothiorhodospira halophila (strain DSM 244 / SL1)</name>
    <dbReference type="NCBI Taxonomy" id="349124"/>
    <lineage>
        <taxon>Bacteria</taxon>
        <taxon>Pseudomonadati</taxon>
        <taxon>Pseudomonadota</taxon>
        <taxon>Gammaproteobacteria</taxon>
        <taxon>Chromatiales</taxon>
        <taxon>Ectothiorhodospiraceae</taxon>
        <taxon>Halorhodospira</taxon>
    </lineage>
</organism>